<name>A0A2D2D551_METT3</name>
<keyword evidence="1 3" id="KW-0456">Lyase</keyword>
<dbReference type="Gene3D" id="2.40.40.10">
    <property type="entry name" value="RlpA-like domain"/>
    <property type="match status" value="1"/>
</dbReference>
<dbReference type="InterPro" id="IPR009009">
    <property type="entry name" value="RlpA-like_DPBB"/>
</dbReference>
<dbReference type="GO" id="GO:0009279">
    <property type="term" value="C:cell outer membrane"/>
    <property type="evidence" value="ECO:0007669"/>
    <property type="project" value="TreeGrafter"/>
</dbReference>
<dbReference type="Pfam" id="PF03330">
    <property type="entry name" value="DPBB_1"/>
    <property type="match status" value="1"/>
</dbReference>
<feature type="compositionally biased region" description="Basic and acidic residues" evidence="5">
    <location>
        <begin position="230"/>
        <end position="242"/>
    </location>
</feature>
<evidence type="ECO:0000256" key="4">
    <source>
        <dbReference type="RuleBase" id="RU003495"/>
    </source>
</evidence>
<evidence type="ECO:0000259" key="6">
    <source>
        <dbReference type="Pfam" id="PF03330"/>
    </source>
</evidence>
<dbReference type="SUPFAM" id="SSF50685">
    <property type="entry name" value="Barwin-like endoglucanases"/>
    <property type="match status" value="1"/>
</dbReference>
<dbReference type="Proteomes" id="UP000230709">
    <property type="component" value="Chromosome"/>
</dbReference>
<feature type="chain" id="PRO_5013976687" description="Endolytic peptidoglycan transglycosylase RlpA" evidence="3">
    <location>
        <begin position="29"/>
        <end position="290"/>
    </location>
</feature>
<evidence type="ECO:0000256" key="2">
    <source>
        <dbReference type="ARBA" id="ARBA00023316"/>
    </source>
</evidence>
<keyword evidence="7" id="KW-0449">Lipoprotein</keyword>
<comment type="similarity">
    <text evidence="3 4">Belongs to the RlpA family.</text>
</comment>
<dbReference type="NCBIfam" id="TIGR00413">
    <property type="entry name" value="rlpA"/>
    <property type="match status" value="1"/>
</dbReference>
<proteinExistence type="inferred from homology"/>
<feature type="compositionally biased region" description="Low complexity" evidence="5">
    <location>
        <begin position="246"/>
        <end position="267"/>
    </location>
</feature>
<evidence type="ECO:0000256" key="5">
    <source>
        <dbReference type="SAM" id="MobiDB-lite"/>
    </source>
</evidence>
<feature type="signal peptide" evidence="3">
    <location>
        <begin position="1"/>
        <end position="28"/>
    </location>
</feature>
<protein>
    <recommendedName>
        <fullName evidence="3">Endolytic peptidoglycan transglycosylase RlpA</fullName>
        <ecNumber evidence="3">4.2.2.-</ecNumber>
    </recommendedName>
</protein>
<accession>A0A2D2D551</accession>
<dbReference type="GO" id="GO:0000270">
    <property type="term" value="P:peptidoglycan metabolic process"/>
    <property type="evidence" value="ECO:0007669"/>
    <property type="project" value="UniProtKB-UniRule"/>
</dbReference>
<evidence type="ECO:0000313" key="7">
    <source>
        <dbReference type="EMBL" id="ATQ70157.1"/>
    </source>
</evidence>
<dbReference type="CDD" id="cd22268">
    <property type="entry name" value="DPBB_RlpA-like"/>
    <property type="match status" value="1"/>
</dbReference>
<dbReference type="RefSeq" id="WP_003610825.1">
    <property type="nucleotide sequence ID" value="NZ_ADVE02000001.1"/>
</dbReference>
<dbReference type="AlphaFoldDB" id="A0A2D2D551"/>
<comment type="function">
    <text evidence="3">Lytic transglycosylase with a strong preference for naked glycan strands that lack stem peptides.</text>
</comment>
<dbReference type="GO" id="GO:0071555">
    <property type="term" value="P:cell wall organization"/>
    <property type="evidence" value="ECO:0007669"/>
    <property type="project" value="UniProtKB-KW"/>
</dbReference>
<feature type="domain" description="RlpA-like protein double-psi beta-barrel" evidence="6">
    <location>
        <begin position="91"/>
        <end position="179"/>
    </location>
</feature>
<dbReference type="GO" id="GO:0008932">
    <property type="term" value="F:lytic endotransglycosylase activity"/>
    <property type="evidence" value="ECO:0007669"/>
    <property type="project" value="UniProtKB-UniRule"/>
</dbReference>
<dbReference type="STRING" id="595536.GCA_000178815_00683"/>
<dbReference type="EMBL" id="CP023737">
    <property type="protein sequence ID" value="ATQ70157.1"/>
    <property type="molecule type" value="Genomic_DNA"/>
</dbReference>
<reference evidence="8" key="1">
    <citation type="submission" date="2017-10" db="EMBL/GenBank/DDBJ databases">
        <title>Completed PacBio SMRT sequence of Methylosinus trichosporium OB3b reveals presence of a third large plasmid.</title>
        <authorList>
            <person name="Charles T.C."/>
            <person name="Lynch M.D.J."/>
            <person name="Heil J.R."/>
            <person name="Cheng J."/>
        </authorList>
    </citation>
    <scope>NUCLEOTIDE SEQUENCE [LARGE SCALE GENOMIC DNA]</scope>
    <source>
        <strain evidence="8">OB3b</strain>
    </source>
</reference>
<dbReference type="InterPro" id="IPR012997">
    <property type="entry name" value="RplA"/>
</dbReference>
<dbReference type="PANTHER" id="PTHR34183">
    <property type="entry name" value="ENDOLYTIC PEPTIDOGLYCAN TRANSGLYCOSYLASE RLPA"/>
    <property type="match status" value="1"/>
</dbReference>
<dbReference type="KEGG" id="mtw:CQW49_01310"/>
<keyword evidence="8" id="KW-1185">Reference proteome</keyword>
<dbReference type="PANTHER" id="PTHR34183:SF1">
    <property type="entry name" value="ENDOLYTIC PEPTIDOGLYCAN TRANSGLYCOSYLASE RLPA"/>
    <property type="match status" value="1"/>
</dbReference>
<evidence type="ECO:0000256" key="3">
    <source>
        <dbReference type="HAMAP-Rule" id="MF_02071"/>
    </source>
</evidence>
<dbReference type="InterPro" id="IPR036908">
    <property type="entry name" value="RlpA-like_sf"/>
</dbReference>
<sequence precursor="true">MVLQSGLPTLRRSFALLGLCALAGCSSAPPPVQRLAHHRGQVDPRYGVAPSPRVVADGEPVPRGGGSYMVGKPYQIAGRTYYPSERPNSSIGLASWYGSDFHGRRTANGEVFDRESISAAHPTMPLPSYARVTNLRNHRSMIVRVNDRGPYHGGRVMDVSQRVAEALDFHRVGTARVKVDYVGHASLAGSDDETLLATLRDDGPATLPGVAPVMVASRPEPVRTAMLETPRAERVSISRRDESDEPTAAAAAPTPASAKALATAKSAPLPPSRPFDLGASSHARMRQAAN</sequence>
<feature type="region of interest" description="Disordered" evidence="5">
    <location>
        <begin position="229"/>
        <end position="290"/>
    </location>
</feature>
<evidence type="ECO:0000256" key="1">
    <source>
        <dbReference type="ARBA" id="ARBA00023239"/>
    </source>
</evidence>
<gene>
    <name evidence="3" type="primary">rlpA</name>
    <name evidence="7" type="ORF">CQW49_01310</name>
</gene>
<evidence type="ECO:0000313" key="8">
    <source>
        <dbReference type="Proteomes" id="UP000230709"/>
    </source>
</evidence>
<keyword evidence="3" id="KW-0732">Signal</keyword>
<dbReference type="EC" id="4.2.2.-" evidence="3"/>
<dbReference type="InterPro" id="IPR034718">
    <property type="entry name" value="RlpA"/>
</dbReference>
<organism evidence="7 8">
    <name type="scientific">Methylosinus trichosporium (strain ATCC 35070 / NCIMB 11131 / UNIQEM 75 / OB3b)</name>
    <dbReference type="NCBI Taxonomy" id="595536"/>
    <lineage>
        <taxon>Bacteria</taxon>
        <taxon>Pseudomonadati</taxon>
        <taxon>Pseudomonadota</taxon>
        <taxon>Alphaproteobacteria</taxon>
        <taxon>Hyphomicrobiales</taxon>
        <taxon>Methylocystaceae</taxon>
        <taxon>Methylosinus</taxon>
    </lineage>
</organism>
<keyword evidence="2 3" id="KW-0961">Cell wall biogenesis/degradation</keyword>
<dbReference type="HAMAP" id="MF_02071">
    <property type="entry name" value="RlpA"/>
    <property type="match status" value="1"/>
</dbReference>